<dbReference type="PANTHER" id="PTHR38139">
    <property type="entry name" value="GATE DOMAIN-CONTAINING PROTEIN"/>
    <property type="match status" value="1"/>
</dbReference>
<feature type="transmembrane region" description="Helical" evidence="1">
    <location>
        <begin position="122"/>
        <end position="140"/>
    </location>
</feature>
<gene>
    <name evidence="2" type="ORF">H9894_02705</name>
</gene>
<dbReference type="Proteomes" id="UP000886752">
    <property type="component" value="Unassembled WGS sequence"/>
</dbReference>
<protein>
    <submittedName>
        <fullName evidence="2">Uncharacterized protein</fullName>
    </submittedName>
</protein>
<dbReference type="PANTHER" id="PTHR38139:SF1">
    <property type="entry name" value="NUCLEOSIDE TRANSPORTER_FEOB GTPASE GATE DOMAIN-CONTAINING PROTEIN"/>
    <property type="match status" value="1"/>
</dbReference>
<organism evidence="2 3">
    <name type="scientific">Candidatus Desulfovibrio intestinipullorum</name>
    <dbReference type="NCBI Taxonomy" id="2838536"/>
    <lineage>
        <taxon>Bacteria</taxon>
        <taxon>Pseudomonadati</taxon>
        <taxon>Thermodesulfobacteriota</taxon>
        <taxon>Desulfovibrionia</taxon>
        <taxon>Desulfovibrionales</taxon>
        <taxon>Desulfovibrionaceae</taxon>
        <taxon>Desulfovibrio</taxon>
    </lineage>
</organism>
<dbReference type="AlphaFoldDB" id="A0A9D1TPI2"/>
<reference evidence="2" key="1">
    <citation type="journal article" date="2021" name="PeerJ">
        <title>Extensive microbial diversity within the chicken gut microbiome revealed by metagenomics and culture.</title>
        <authorList>
            <person name="Gilroy R."/>
            <person name="Ravi A."/>
            <person name="Getino M."/>
            <person name="Pursley I."/>
            <person name="Horton D.L."/>
            <person name="Alikhan N.F."/>
            <person name="Baker D."/>
            <person name="Gharbi K."/>
            <person name="Hall N."/>
            <person name="Watson M."/>
            <person name="Adriaenssens E.M."/>
            <person name="Foster-Nyarko E."/>
            <person name="Jarju S."/>
            <person name="Secka A."/>
            <person name="Antonio M."/>
            <person name="Oren A."/>
            <person name="Chaudhuri R.R."/>
            <person name="La Ragione R."/>
            <person name="Hildebrand F."/>
            <person name="Pallen M.J."/>
        </authorList>
    </citation>
    <scope>NUCLEOTIDE SEQUENCE</scope>
    <source>
        <strain evidence="2">ChiHecec2B26-446</strain>
    </source>
</reference>
<feature type="transmembrane region" description="Helical" evidence="1">
    <location>
        <begin position="217"/>
        <end position="250"/>
    </location>
</feature>
<evidence type="ECO:0000256" key="1">
    <source>
        <dbReference type="SAM" id="Phobius"/>
    </source>
</evidence>
<comment type="caution">
    <text evidence="2">The sequence shown here is derived from an EMBL/GenBank/DDBJ whole genome shotgun (WGS) entry which is preliminary data.</text>
</comment>
<evidence type="ECO:0000313" key="3">
    <source>
        <dbReference type="Proteomes" id="UP000886752"/>
    </source>
</evidence>
<feature type="transmembrane region" description="Helical" evidence="1">
    <location>
        <begin position="291"/>
        <end position="310"/>
    </location>
</feature>
<dbReference type="EMBL" id="DXHV01000032">
    <property type="protein sequence ID" value="HIW00082.1"/>
    <property type="molecule type" value="Genomic_DNA"/>
</dbReference>
<dbReference type="InterPro" id="IPR038880">
    <property type="entry name" value="MJ0871-like"/>
</dbReference>
<sequence>MSPAQRRHHRSRPPWTRPVWCVWLVVAMLLSCWLTIHMPGTGHMRAARPETARPETASVLNQTATGQAPRRDALPEPATLVPATQATGKTRPCDQQAQATQKVPRAHGSQDALARLAHRAGLFARLFCFVGLGALLGSLIEGRRWYRFLASSLGRLTSMARLPHIVGLALPTALVSCPAADSMLVASHARGEIGRGALIAGGMINSYLAHVSHSMRVLYPVVAAIGLPGLLYFGIQFAGGALIIACVLVWNRLHSPVPEDHANALPAAQALQPVLPWRTCLATGLVRAGSLLFRLACVSVPLILAMEWLLRSGSLDFWDQLVPATVSRFVPEELLTIMAAQLGGLIQSATVSASLAAQGLITGPQILLAMLISSAVGNPVRTLRRNLPTALGIFPMPLACIIVLGMQFSRLLVTICAAALLIVWMQVQEGLF</sequence>
<keyword evidence="1" id="KW-0472">Membrane</keyword>
<keyword evidence="1" id="KW-0812">Transmembrane</keyword>
<name>A0A9D1TPI2_9BACT</name>
<reference evidence="2" key="2">
    <citation type="submission" date="2021-04" db="EMBL/GenBank/DDBJ databases">
        <authorList>
            <person name="Gilroy R."/>
        </authorList>
    </citation>
    <scope>NUCLEOTIDE SEQUENCE</scope>
    <source>
        <strain evidence="2">ChiHecec2B26-446</strain>
    </source>
</reference>
<feature type="transmembrane region" description="Helical" evidence="1">
    <location>
        <begin position="20"/>
        <end position="38"/>
    </location>
</feature>
<accession>A0A9D1TPI2</accession>
<dbReference type="PROSITE" id="PS51257">
    <property type="entry name" value="PROKAR_LIPOPROTEIN"/>
    <property type="match status" value="1"/>
</dbReference>
<feature type="transmembrane region" description="Helical" evidence="1">
    <location>
        <begin position="355"/>
        <end position="375"/>
    </location>
</feature>
<feature type="transmembrane region" description="Helical" evidence="1">
    <location>
        <begin position="387"/>
        <end position="404"/>
    </location>
</feature>
<proteinExistence type="predicted"/>
<evidence type="ECO:0000313" key="2">
    <source>
        <dbReference type="EMBL" id="HIW00082.1"/>
    </source>
</evidence>
<keyword evidence="1" id="KW-1133">Transmembrane helix</keyword>